<evidence type="ECO:0000256" key="3">
    <source>
        <dbReference type="ARBA" id="ARBA00022898"/>
    </source>
</evidence>
<dbReference type="Gene3D" id="3.40.640.10">
    <property type="entry name" value="Type I PLP-dependent aspartate aminotransferase-like (Major domain)"/>
    <property type="match status" value="1"/>
</dbReference>
<dbReference type="AlphaFoldDB" id="A0AAN0K6X0"/>
<proteinExistence type="inferred from homology"/>
<gene>
    <name evidence="10" type="ORF">brsh051_16670</name>
</gene>
<dbReference type="Gene3D" id="3.90.1150.10">
    <property type="entry name" value="Aspartate Aminotransferase, domain 1"/>
    <property type="match status" value="1"/>
</dbReference>
<dbReference type="GO" id="GO:0030170">
    <property type="term" value="F:pyridoxal phosphate binding"/>
    <property type="evidence" value="ECO:0007669"/>
    <property type="project" value="InterPro"/>
</dbReference>
<evidence type="ECO:0000256" key="8">
    <source>
        <dbReference type="PIRSR" id="PIRSR001434-2"/>
    </source>
</evidence>
<dbReference type="CDD" id="cd00614">
    <property type="entry name" value="CGS_like"/>
    <property type="match status" value="1"/>
</dbReference>
<sequence length="393" mass="41012">MAAMDPTISQLGRGLRAGLDSDTAFSSIVPPIYLGTNYAFAGLNNPPRYDYSRSGNPTRDLLGEAIATLEGGATGVITSSGLSALTLCFTALVKAGGRVVAPHDCYGGTWRLLNHLAGLGHFTVDYVNQTDPQELAAALETPADLVLIETPSNPLLRLVDLQPTIETVHAAGALAVADNTFCSPLRQRPIEFGADVVVHSTTKFINGHSDVVGGAVVAADEDLGEHLKFWANVIGVTAGAFDSWLALRGLRTLDARVRVHDANAAEIVATLAGHPAVTAVYYPGLAEHPGHEIAARQQDSFGSMISFEVVGGLAGATAFCRGLRVFDIAESLGGVESLIAHPASMTHASMTPEVQLAAGITPALLRLSAGIEPAGDLVADVRDGLERALKVDQ</sequence>
<evidence type="ECO:0000313" key="10">
    <source>
        <dbReference type="EMBL" id="BEH02386.1"/>
    </source>
</evidence>
<dbReference type="PANTHER" id="PTHR11808:SF75">
    <property type="entry name" value="CYSTATHIONINE GAMMA-SYNTHASE"/>
    <property type="match status" value="1"/>
</dbReference>
<dbReference type="GO" id="GO:0004123">
    <property type="term" value="F:cystathionine gamma-lyase activity"/>
    <property type="evidence" value="ECO:0007669"/>
    <property type="project" value="TreeGrafter"/>
</dbReference>
<evidence type="ECO:0000256" key="6">
    <source>
        <dbReference type="ARBA" id="ARBA00048780"/>
    </source>
</evidence>
<keyword evidence="3 8" id="KW-0663">Pyridoxal phosphate</keyword>
<dbReference type="Proteomes" id="UP001431656">
    <property type="component" value="Chromosome"/>
</dbReference>
<dbReference type="SUPFAM" id="SSF53383">
    <property type="entry name" value="PLP-dependent transferases"/>
    <property type="match status" value="1"/>
</dbReference>
<evidence type="ECO:0000256" key="4">
    <source>
        <dbReference type="ARBA" id="ARBA00047175"/>
    </source>
</evidence>
<dbReference type="NCBIfam" id="TIGR02080">
    <property type="entry name" value="O_succ_thio_ly"/>
    <property type="match status" value="1"/>
</dbReference>
<dbReference type="PANTHER" id="PTHR11808">
    <property type="entry name" value="TRANS-SULFURATION ENZYME FAMILY MEMBER"/>
    <property type="match status" value="1"/>
</dbReference>
<keyword evidence="11" id="KW-1185">Reference proteome</keyword>
<dbReference type="KEGG" id="broo:brsh051_16670"/>
<protein>
    <recommendedName>
        <fullName evidence="4">homocysteine desulfhydrase</fullName>
        <ecNumber evidence="4">4.4.1.2</ecNumber>
    </recommendedName>
    <alternativeName>
        <fullName evidence="5">Homocysteine desulfhydrase</fullName>
    </alternativeName>
</protein>
<evidence type="ECO:0000256" key="9">
    <source>
        <dbReference type="RuleBase" id="RU362118"/>
    </source>
</evidence>
<dbReference type="GO" id="GO:0019346">
    <property type="term" value="P:transsulfuration"/>
    <property type="evidence" value="ECO:0007669"/>
    <property type="project" value="InterPro"/>
</dbReference>
<comment type="cofactor">
    <cofactor evidence="1 9">
        <name>pyridoxal 5'-phosphate</name>
        <dbReference type="ChEBI" id="CHEBI:597326"/>
    </cofactor>
</comment>
<reference evidence="10" key="1">
    <citation type="journal article" date="2024" name="Int. J. Syst. Evol. Microbiol.">
        <title>Brooklawnia propionicigenes sp. nov., a facultatively anaerobic, propionate-producing bacterium isolated from a methanogenic reactor treating waste from cattle farms.</title>
        <authorList>
            <person name="Akita Y."/>
            <person name="Ueki A."/>
            <person name="Tonouchi A."/>
            <person name="Sugawara Y."/>
            <person name="Honma S."/>
            <person name="Kaku N."/>
            <person name="Ueki K."/>
        </authorList>
    </citation>
    <scope>NUCLEOTIDE SEQUENCE</scope>
    <source>
        <strain evidence="10">SH051</strain>
    </source>
</reference>
<evidence type="ECO:0000313" key="11">
    <source>
        <dbReference type="Proteomes" id="UP001431656"/>
    </source>
</evidence>
<dbReference type="Pfam" id="PF01053">
    <property type="entry name" value="Cys_Met_Meta_PP"/>
    <property type="match status" value="1"/>
</dbReference>
<dbReference type="InterPro" id="IPR015422">
    <property type="entry name" value="PyrdxlP-dep_Trfase_small"/>
</dbReference>
<feature type="modified residue" description="N6-(pyridoxal phosphate)lysine" evidence="8">
    <location>
        <position position="203"/>
    </location>
</feature>
<dbReference type="InterPro" id="IPR000277">
    <property type="entry name" value="Cys/Met-Metab_PyrdxlP-dep_enz"/>
</dbReference>
<dbReference type="GO" id="GO:0047982">
    <property type="term" value="F:homocysteine desulfhydrase activity"/>
    <property type="evidence" value="ECO:0007669"/>
    <property type="project" value="UniProtKB-EC"/>
</dbReference>
<name>A0AAN0K6X0_9ACTN</name>
<dbReference type="PROSITE" id="PS00868">
    <property type="entry name" value="CYS_MET_METAB_PP"/>
    <property type="match status" value="1"/>
</dbReference>
<comment type="similarity">
    <text evidence="2 9">Belongs to the trans-sulfuration enzymes family.</text>
</comment>
<dbReference type="GO" id="GO:0005737">
    <property type="term" value="C:cytoplasm"/>
    <property type="evidence" value="ECO:0007669"/>
    <property type="project" value="TreeGrafter"/>
</dbReference>
<dbReference type="InterPro" id="IPR015421">
    <property type="entry name" value="PyrdxlP-dep_Trfase_major"/>
</dbReference>
<evidence type="ECO:0000256" key="7">
    <source>
        <dbReference type="ARBA" id="ARBA00052699"/>
    </source>
</evidence>
<dbReference type="GO" id="GO:0018826">
    <property type="term" value="F:methionine gamma-lyase activity"/>
    <property type="evidence" value="ECO:0007669"/>
    <property type="project" value="UniProtKB-EC"/>
</dbReference>
<evidence type="ECO:0000256" key="5">
    <source>
        <dbReference type="ARBA" id="ARBA00047199"/>
    </source>
</evidence>
<evidence type="ECO:0000256" key="1">
    <source>
        <dbReference type="ARBA" id="ARBA00001933"/>
    </source>
</evidence>
<dbReference type="EC" id="4.4.1.2" evidence="4"/>
<dbReference type="EMBL" id="AP028056">
    <property type="protein sequence ID" value="BEH02386.1"/>
    <property type="molecule type" value="Genomic_DNA"/>
</dbReference>
<dbReference type="FunFam" id="3.40.640.10:FF:000046">
    <property type="entry name" value="Cystathionine gamma-lyase"/>
    <property type="match status" value="1"/>
</dbReference>
<dbReference type="GO" id="GO:0019343">
    <property type="term" value="P:cysteine biosynthetic process via cystathionine"/>
    <property type="evidence" value="ECO:0007669"/>
    <property type="project" value="TreeGrafter"/>
</dbReference>
<comment type="catalytic activity">
    <reaction evidence="6">
        <text>L-homocysteine + H2O = 2-oxobutanoate + hydrogen sulfide + NH4(+) + H(+)</text>
        <dbReference type="Rhea" id="RHEA:14501"/>
        <dbReference type="ChEBI" id="CHEBI:15377"/>
        <dbReference type="ChEBI" id="CHEBI:15378"/>
        <dbReference type="ChEBI" id="CHEBI:16763"/>
        <dbReference type="ChEBI" id="CHEBI:28938"/>
        <dbReference type="ChEBI" id="CHEBI:29919"/>
        <dbReference type="ChEBI" id="CHEBI:58199"/>
        <dbReference type="EC" id="4.4.1.2"/>
    </reaction>
    <physiologicalReaction direction="left-to-right" evidence="6">
        <dbReference type="Rhea" id="RHEA:14502"/>
    </physiologicalReaction>
</comment>
<dbReference type="InterPro" id="IPR011821">
    <property type="entry name" value="O_succ_thio_ly"/>
</dbReference>
<dbReference type="GO" id="GO:0003962">
    <property type="term" value="F:cystathionine gamma-synthase activity"/>
    <property type="evidence" value="ECO:0007669"/>
    <property type="project" value="TreeGrafter"/>
</dbReference>
<accession>A0AAN0K6X0</accession>
<comment type="catalytic activity">
    <reaction evidence="7">
        <text>L-methionine + H2O = methanethiol + 2-oxobutanoate + NH4(+)</text>
        <dbReference type="Rhea" id="RHEA:23800"/>
        <dbReference type="ChEBI" id="CHEBI:15377"/>
        <dbReference type="ChEBI" id="CHEBI:16007"/>
        <dbReference type="ChEBI" id="CHEBI:16763"/>
        <dbReference type="ChEBI" id="CHEBI:28938"/>
        <dbReference type="ChEBI" id="CHEBI:57844"/>
        <dbReference type="EC" id="4.4.1.11"/>
    </reaction>
    <physiologicalReaction direction="left-to-right" evidence="7">
        <dbReference type="Rhea" id="RHEA:23801"/>
    </physiologicalReaction>
</comment>
<dbReference type="InterPro" id="IPR015424">
    <property type="entry name" value="PyrdxlP-dep_Trfase"/>
</dbReference>
<dbReference type="PIRSF" id="PIRSF001434">
    <property type="entry name" value="CGS"/>
    <property type="match status" value="1"/>
</dbReference>
<evidence type="ECO:0000256" key="2">
    <source>
        <dbReference type="ARBA" id="ARBA00009077"/>
    </source>
</evidence>
<organism evidence="10 11">
    <name type="scientific">Brooklawnia propionicigenes</name>
    <dbReference type="NCBI Taxonomy" id="3041175"/>
    <lineage>
        <taxon>Bacteria</taxon>
        <taxon>Bacillati</taxon>
        <taxon>Actinomycetota</taxon>
        <taxon>Actinomycetes</taxon>
        <taxon>Propionibacteriales</taxon>
        <taxon>Propionibacteriaceae</taxon>
        <taxon>Brooklawnia</taxon>
    </lineage>
</organism>
<dbReference type="InterPro" id="IPR054542">
    <property type="entry name" value="Cys_met_metab_PP"/>
</dbReference>